<evidence type="ECO:0000313" key="11">
    <source>
        <dbReference type="EMBL" id="CUX79311.1"/>
    </source>
</evidence>
<dbReference type="Pfam" id="PF04560">
    <property type="entry name" value="RNA_pol_Rpb2_7"/>
    <property type="match status" value="1"/>
</dbReference>
<dbReference type="PATRIC" id="fig|189385.4.peg.236"/>
<feature type="domain" description="DNA-directed RNA polymerase subunit 2 hybrid-binding" evidence="8">
    <location>
        <begin position="708"/>
        <end position="1212"/>
    </location>
</feature>
<evidence type="ECO:0000259" key="9">
    <source>
        <dbReference type="Pfam" id="PF04560"/>
    </source>
</evidence>
<dbReference type="Gene3D" id="2.40.50.150">
    <property type="match status" value="1"/>
</dbReference>
<dbReference type="EC" id="2.7.7.6" evidence="7"/>
<proteinExistence type="inferred from homology"/>
<dbReference type="Gene3D" id="2.40.50.100">
    <property type="match status" value="1"/>
</dbReference>
<feature type="domain" description="RNA polymerase Rpb2" evidence="10">
    <location>
        <begin position="506"/>
        <end position="573"/>
    </location>
</feature>
<dbReference type="Gene3D" id="3.90.1110.10">
    <property type="entry name" value="RNA polymerase Rpb2, domain 2"/>
    <property type="match status" value="2"/>
</dbReference>
<dbReference type="Gene3D" id="3.90.1100.10">
    <property type="match status" value="2"/>
</dbReference>
<dbReference type="InterPro" id="IPR007641">
    <property type="entry name" value="RNA_pol_Rpb2_7"/>
</dbReference>
<comment type="subunit">
    <text evidence="7">The RNAP catalytic core consists of 2 alpha, 1 beta, 1 beta' and 1 omega subunit. When a sigma factor is associated with the core the holoenzyme is formed, which can initiate transcription.</text>
</comment>
<dbReference type="InterPro" id="IPR042107">
    <property type="entry name" value="DNA-dir_RNA_pol_bsu_ext_1_sf"/>
</dbReference>
<dbReference type="GO" id="GO:0000428">
    <property type="term" value="C:DNA-directed RNA polymerase complex"/>
    <property type="evidence" value="ECO:0007669"/>
    <property type="project" value="UniProtKB-KW"/>
</dbReference>
<feature type="domain" description="RNA polymerase Rpb2" evidence="9">
    <location>
        <begin position="1215"/>
        <end position="1288"/>
    </location>
</feature>
<dbReference type="Gene3D" id="2.30.150.10">
    <property type="entry name" value="DNA-directed RNA polymerase, beta subunit, external 1 domain"/>
    <property type="match status" value="1"/>
</dbReference>
<dbReference type="InterPro" id="IPR007645">
    <property type="entry name" value="RNA_pol_Rpb2_3"/>
</dbReference>
<comment type="catalytic activity">
    <reaction evidence="5 7">
        <text>RNA(n) + a ribonucleoside 5'-triphosphate = RNA(n+1) + diphosphate</text>
        <dbReference type="Rhea" id="RHEA:21248"/>
        <dbReference type="Rhea" id="RHEA-COMP:14527"/>
        <dbReference type="Rhea" id="RHEA-COMP:17342"/>
        <dbReference type="ChEBI" id="CHEBI:33019"/>
        <dbReference type="ChEBI" id="CHEBI:61557"/>
        <dbReference type="ChEBI" id="CHEBI:140395"/>
        <dbReference type="EC" id="2.7.7.6"/>
    </reaction>
</comment>
<evidence type="ECO:0000256" key="5">
    <source>
        <dbReference type="ARBA" id="ARBA00048552"/>
    </source>
</evidence>
<evidence type="ECO:0000256" key="2">
    <source>
        <dbReference type="ARBA" id="ARBA00022679"/>
    </source>
</evidence>
<evidence type="ECO:0000256" key="7">
    <source>
        <dbReference type="RuleBase" id="RU363031"/>
    </source>
</evidence>
<gene>
    <name evidence="11" type="primary">rpoB</name>
    <name evidence="11" type="ORF">TPER_TP00170</name>
</gene>
<dbReference type="SUPFAM" id="SSF64484">
    <property type="entry name" value="beta and beta-prime subunits of DNA dependent RNA-polymerase"/>
    <property type="match status" value="1"/>
</dbReference>
<evidence type="ECO:0000256" key="4">
    <source>
        <dbReference type="ARBA" id="ARBA00023163"/>
    </source>
</evidence>
<evidence type="ECO:0000256" key="3">
    <source>
        <dbReference type="ARBA" id="ARBA00022695"/>
    </source>
</evidence>
<evidence type="ECO:0000259" key="8">
    <source>
        <dbReference type="Pfam" id="PF00562"/>
    </source>
</evidence>
<accession>A0A143WPC5</accession>
<dbReference type="GO" id="GO:0003677">
    <property type="term" value="F:DNA binding"/>
    <property type="evidence" value="ECO:0007669"/>
    <property type="project" value="InterPro"/>
</dbReference>
<keyword evidence="3 7" id="KW-0548">Nucleotidyltransferase</keyword>
<evidence type="ECO:0000256" key="1">
    <source>
        <dbReference type="ARBA" id="ARBA00022478"/>
    </source>
</evidence>
<keyword evidence="4 7" id="KW-0804">Transcription</keyword>
<dbReference type="EMBL" id="LN999057">
    <property type="protein sequence ID" value="CUX79311.1"/>
    <property type="molecule type" value="Genomic_DNA"/>
</dbReference>
<evidence type="ECO:0000259" key="10">
    <source>
        <dbReference type="Pfam" id="PF04565"/>
    </source>
</evidence>
<dbReference type="InterPro" id="IPR007120">
    <property type="entry name" value="DNA-dir_RNAP_su2_dom"/>
</dbReference>
<dbReference type="GO" id="GO:0032549">
    <property type="term" value="F:ribonucleoside binding"/>
    <property type="evidence" value="ECO:0007669"/>
    <property type="project" value="InterPro"/>
</dbReference>
<keyword evidence="2 7" id="KW-0808">Transferase</keyword>
<dbReference type="PANTHER" id="PTHR20856">
    <property type="entry name" value="DNA-DIRECTED RNA POLYMERASE I SUBUNIT 2"/>
    <property type="match status" value="1"/>
</dbReference>
<comment type="similarity">
    <text evidence="6">Belongs to the RNA polymerase beta chain family.</text>
</comment>
<dbReference type="Gene3D" id="2.40.270.10">
    <property type="entry name" value="DNA-directed RNA polymerase, subunit 2, domain 6"/>
    <property type="match status" value="2"/>
</dbReference>
<evidence type="ECO:0000313" key="12">
    <source>
        <dbReference type="Proteomes" id="UP000075234"/>
    </source>
</evidence>
<keyword evidence="1 7" id="KW-0240">DNA-directed RNA polymerase</keyword>
<organism evidence="11 12">
    <name type="scientific">Tremblaya princeps</name>
    <dbReference type="NCBI Taxonomy" id="189385"/>
    <lineage>
        <taxon>Bacteria</taxon>
        <taxon>Pseudomonadati</taxon>
        <taxon>Pseudomonadota</taxon>
        <taxon>Betaproteobacteria</taxon>
        <taxon>Candidatus Tremblayella</taxon>
    </lineage>
</organism>
<reference evidence="12" key="1">
    <citation type="submission" date="2016-01" db="EMBL/GenBank/DDBJ databases">
        <authorList>
            <person name="Husnik F."/>
        </authorList>
    </citation>
    <scope>NUCLEOTIDE SEQUENCE [LARGE SCALE GENOMIC DNA]</scope>
</reference>
<dbReference type="InterPro" id="IPR015712">
    <property type="entry name" value="DNA-dir_RNA_pol_su2"/>
</dbReference>
<name>A0A143WPC5_TREPR</name>
<evidence type="ECO:0000256" key="6">
    <source>
        <dbReference type="RuleBase" id="RU000434"/>
    </source>
</evidence>
<dbReference type="Gene3D" id="3.90.1800.10">
    <property type="entry name" value="RNA polymerase alpha subunit dimerisation domain"/>
    <property type="match status" value="1"/>
</dbReference>
<protein>
    <recommendedName>
        <fullName evidence="7">DNA-directed RNA polymerase subunit beta</fullName>
        <ecNumber evidence="7">2.7.7.6</ecNumber>
    </recommendedName>
</protein>
<dbReference type="InterPro" id="IPR037033">
    <property type="entry name" value="DNA-dir_RNAP_su2_hyb_sf"/>
</dbReference>
<dbReference type="NCBIfam" id="NF001616">
    <property type="entry name" value="PRK00405.1"/>
    <property type="match status" value="1"/>
</dbReference>
<dbReference type="InterPro" id="IPR037034">
    <property type="entry name" value="RNA_pol_Rpb2_2_sf"/>
</dbReference>
<comment type="function">
    <text evidence="7">DNA-dependent RNA polymerase catalyzes the transcription of DNA into RNA using the four ribonucleoside triphosphates as substrates.</text>
</comment>
<dbReference type="Pfam" id="PF00562">
    <property type="entry name" value="RNA_pol_Rpb2_6"/>
    <property type="match status" value="1"/>
</dbReference>
<dbReference type="GO" id="GO:0006351">
    <property type="term" value="P:DNA-templated transcription"/>
    <property type="evidence" value="ECO:0007669"/>
    <property type="project" value="InterPro"/>
</dbReference>
<dbReference type="InterPro" id="IPR014724">
    <property type="entry name" value="RNA_pol_RPB2_OB-fold"/>
</dbReference>
<sequence length="1293" mass="140976">MTLQHTAWRLRPAPYAPSLPYPDLLGVQRSAFHRLMQHSTHPSARYPYGLQRMLFSMFPMMSHDGAALIELVKYTIGKPCSTDAECVRCGLTYSAPLTLTLKITSRTPCNDGTWHVRYARSHQVYLGDMPITTRKGSFIVRGNELTHLVLQSRTPGLFFFPYFTYSMDDTNAVCSIRIVPQRGTWLDLAIQDGAVLFRLNAGASLPATILLKGFGASTDAIAAMLSPKSGLDISPGCASIAIEKSDIAFDVQHFATRLGHARLTRRLTKWRGRLAGRPFHIEDADVVNKFVLASEACFGGRRIARGTLLSQRVMSMARADRESYIAVINLCHHGAYLRHIARTLRLDRTVDPHDARACIVGNLGQMRHLDPASAHSIFQGLMENESSYCLSSCGRSQLNDRTGRHLSTGGNTLDVRDIALSVKLLINAARRNERPDDADDMRNRKARDACDALCDALRPAFLGLERRLRSHATHSRPGEAIAILLGLHAVTHQAYDELTNSRLAQPLDQTNPLAEITHKRRVAILAGSNSGQRRAPLEARDVHASHYGRLCPVETPEGQNIGLIASLAACARIDAQGTILAPYVATRRNAARALARYISPQEEVGAMSAPSSIVSHNRRRTIMARIAHGVAMVHPSEIILVDGANEMPLSAATATIPFLEHNDACRALMGSNMQRQAVPCCYPRQPRVFTGMEQAVAQHAMVAVRARYAGRVAYVDPLHIAIVPICENQGHAATYRLARKARTNQCTQADHRPTVIPGDFVQAGDVIADGPACDGGVLALGRDVLVAFMPWEGYNYEDSVAVSEGLLRNGAYTSMHLDQVSVDLDCDDGCGTVLSRCVPGITTAQRDRLDERGIVRVGSRVYPGDIIVGKTSPRYAGMAPKGNSLLRTALATSEQAHRDSSIRATQGMTGTVVYARIEPCHQSDVSDDLPGQCAGEQSLLLRIQHGARATCQWASARDPYLWLSRNSLAAAPYAREQHAAPKAGLHQYDKATRTIKVAIASRIDLQPGDKVSGRHGNKGVVSKVVPMEDMPYMKNGRSVDVIVNPLGVPSRMNVGQLLETHIGLATIALEARANTAERLLCSDSAYHDAMCHGLMACDGRCYPACSAADGEQAPGHGVTLCTLCPAFDGPSEAEIRSMAIAAATQGVRFKHGLHRRHQAILYDGRTGTQYDRPVTVGYMYYLKLNHLAKNKVHSRSTGPYSSVTQQPLGGKASMGGQRVGEMEVWALEAHGAAFTLQEMLTIKSDELGGRRRLHDHIAQDVRPLCYGTPESIGLLVKELRSLCVEVAAERSTA</sequence>
<dbReference type="Proteomes" id="UP000075234">
    <property type="component" value="Chromosome I"/>
</dbReference>
<dbReference type="InterPro" id="IPR007121">
    <property type="entry name" value="RNA_pol_bsu_CS"/>
</dbReference>
<dbReference type="CDD" id="cd00653">
    <property type="entry name" value="RNA_pol_B_RPB2"/>
    <property type="match status" value="1"/>
</dbReference>
<dbReference type="PROSITE" id="PS01166">
    <property type="entry name" value="RNA_POL_BETA"/>
    <property type="match status" value="1"/>
</dbReference>
<dbReference type="GO" id="GO:0003899">
    <property type="term" value="F:DNA-directed RNA polymerase activity"/>
    <property type="evidence" value="ECO:0007669"/>
    <property type="project" value="UniProtKB-EC"/>
</dbReference>
<dbReference type="Pfam" id="PF04565">
    <property type="entry name" value="RNA_pol_Rpb2_3"/>
    <property type="match status" value="1"/>
</dbReference>